<organism evidence="4 5">
    <name type="scientific">Chitinophaga eiseniae</name>
    <dbReference type="NCBI Taxonomy" id="634771"/>
    <lineage>
        <taxon>Bacteria</taxon>
        <taxon>Pseudomonadati</taxon>
        <taxon>Bacteroidota</taxon>
        <taxon>Chitinophagia</taxon>
        <taxon>Chitinophagales</taxon>
        <taxon>Chitinophagaceae</taxon>
        <taxon>Chitinophaga</taxon>
    </lineage>
</organism>
<evidence type="ECO:0000313" key="5">
    <source>
        <dbReference type="Proteomes" id="UP000190367"/>
    </source>
</evidence>
<dbReference type="InterPro" id="IPR000182">
    <property type="entry name" value="GNAT_dom"/>
</dbReference>
<dbReference type="Proteomes" id="UP000190367">
    <property type="component" value="Unassembled WGS sequence"/>
</dbReference>
<dbReference type="EMBL" id="FUWZ01000001">
    <property type="protein sequence ID" value="SJZ86246.1"/>
    <property type="molecule type" value="Genomic_DNA"/>
</dbReference>
<proteinExistence type="predicted"/>
<accession>A0A1T4P4R3</accession>
<dbReference type="PROSITE" id="PS51186">
    <property type="entry name" value="GNAT"/>
    <property type="match status" value="1"/>
</dbReference>
<reference evidence="5" key="1">
    <citation type="submission" date="2017-02" db="EMBL/GenBank/DDBJ databases">
        <authorList>
            <person name="Varghese N."/>
            <person name="Submissions S."/>
        </authorList>
    </citation>
    <scope>NUCLEOTIDE SEQUENCE [LARGE SCALE GENOMIC DNA]</scope>
    <source>
        <strain evidence="5">DSM 22224</strain>
    </source>
</reference>
<gene>
    <name evidence="4" type="ORF">SAMN04488128_1011904</name>
</gene>
<keyword evidence="4" id="KW-0689">Ribosomal protein</keyword>
<keyword evidence="1" id="KW-0808">Transferase</keyword>
<dbReference type="InterPro" id="IPR016181">
    <property type="entry name" value="Acyl_CoA_acyltransferase"/>
</dbReference>
<evidence type="ECO:0000313" key="4">
    <source>
        <dbReference type="EMBL" id="SJZ86246.1"/>
    </source>
</evidence>
<name>A0A1T4P4R3_9BACT</name>
<protein>
    <submittedName>
        <fullName evidence="4">Ribosomal protein S18 acetylase RimI</fullName>
    </submittedName>
</protein>
<evidence type="ECO:0000256" key="2">
    <source>
        <dbReference type="ARBA" id="ARBA00023315"/>
    </source>
</evidence>
<evidence type="ECO:0000259" key="3">
    <source>
        <dbReference type="PROSITE" id="PS51186"/>
    </source>
</evidence>
<dbReference type="AlphaFoldDB" id="A0A1T4P4R3"/>
<feature type="domain" description="N-acetyltransferase" evidence="3">
    <location>
        <begin position="4"/>
        <end position="173"/>
    </location>
</feature>
<dbReference type="GO" id="GO:0005840">
    <property type="term" value="C:ribosome"/>
    <property type="evidence" value="ECO:0007669"/>
    <property type="project" value="UniProtKB-KW"/>
</dbReference>
<keyword evidence="5" id="KW-1185">Reference proteome</keyword>
<sequence>MDGITIRKATADDLATIGLIGRQTFFETFAPHNTAANMQQYLEESFNDAKLREELSNPESFFFVAMEGTKPVGYLKLNTGNAQTEVQGDTALEIERIYVSSDYHGKKVGQLLYEKALGTAQALGKSYLWLGVWERNPRAIRFYEKNGFVAFDQHLFRMGEEEQTDIMMKKMLP</sequence>
<dbReference type="InterPro" id="IPR050832">
    <property type="entry name" value="Bact_Acetyltransf"/>
</dbReference>
<dbReference type="CDD" id="cd04301">
    <property type="entry name" value="NAT_SF"/>
    <property type="match status" value="1"/>
</dbReference>
<dbReference type="RefSeq" id="WP_078668605.1">
    <property type="nucleotide sequence ID" value="NZ_FUWZ01000001.1"/>
</dbReference>
<dbReference type="OrthoDB" id="7205533at2"/>
<dbReference type="PANTHER" id="PTHR43877">
    <property type="entry name" value="AMINOALKYLPHOSPHONATE N-ACETYLTRANSFERASE-RELATED-RELATED"/>
    <property type="match status" value="1"/>
</dbReference>
<evidence type="ECO:0000256" key="1">
    <source>
        <dbReference type="ARBA" id="ARBA00022679"/>
    </source>
</evidence>
<keyword evidence="4" id="KW-0687">Ribonucleoprotein</keyword>
<dbReference type="STRING" id="634771.SAMN04488128_1011904"/>
<dbReference type="Gene3D" id="3.40.630.30">
    <property type="match status" value="1"/>
</dbReference>
<dbReference type="SUPFAM" id="SSF55729">
    <property type="entry name" value="Acyl-CoA N-acyltransferases (Nat)"/>
    <property type="match status" value="1"/>
</dbReference>
<keyword evidence="2" id="KW-0012">Acyltransferase</keyword>
<dbReference type="GO" id="GO:0016747">
    <property type="term" value="F:acyltransferase activity, transferring groups other than amino-acyl groups"/>
    <property type="evidence" value="ECO:0007669"/>
    <property type="project" value="InterPro"/>
</dbReference>
<dbReference type="Pfam" id="PF00583">
    <property type="entry name" value="Acetyltransf_1"/>
    <property type="match status" value="1"/>
</dbReference>